<dbReference type="EMBL" id="JXLG01000009">
    <property type="protein sequence ID" value="KJY60280.1"/>
    <property type="molecule type" value="Genomic_DNA"/>
</dbReference>
<organism evidence="1 2">
    <name type="scientific">Lactobacillus apis</name>
    <dbReference type="NCBI Taxonomy" id="303541"/>
    <lineage>
        <taxon>Bacteria</taxon>
        <taxon>Bacillati</taxon>
        <taxon>Bacillota</taxon>
        <taxon>Bacilli</taxon>
        <taxon>Lactobacillales</taxon>
        <taxon>Lactobacillaceae</taxon>
        <taxon>Lactobacillus</taxon>
    </lineage>
</organism>
<dbReference type="Proteomes" id="UP000033682">
    <property type="component" value="Unassembled WGS sequence"/>
</dbReference>
<dbReference type="RefSeq" id="WP_046307760.1">
    <property type="nucleotide sequence ID" value="NZ_CAMKYX010000002.1"/>
</dbReference>
<reference evidence="1 2" key="1">
    <citation type="submission" date="2015-01" db="EMBL/GenBank/DDBJ databases">
        <title>Comparative genomics of the lactic acid bacteria isolated from the honey bee gut.</title>
        <authorList>
            <person name="Ellegaard K.M."/>
            <person name="Tamarit D."/>
            <person name="Javelind E."/>
            <person name="Olofsson T."/>
            <person name="Andersson S.G."/>
            <person name="Vasquez A."/>
        </authorList>
    </citation>
    <scope>NUCLEOTIDE SEQUENCE [LARGE SCALE GENOMIC DNA]</scope>
    <source>
        <strain evidence="1 2">Hma11</strain>
    </source>
</reference>
<proteinExistence type="predicted"/>
<dbReference type="InterPro" id="IPR014718">
    <property type="entry name" value="GH-type_carb-bd"/>
</dbReference>
<dbReference type="Pfam" id="PF01263">
    <property type="entry name" value="Aldose_epim"/>
    <property type="match status" value="1"/>
</dbReference>
<accession>A0A0F4LNU4</accession>
<dbReference type="SUPFAM" id="SSF74650">
    <property type="entry name" value="Galactose mutarotase-like"/>
    <property type="match status" value="1"/>
</dbReference>
<evidence type="ECO:0000313" key="1">
    <source>
        <dbReference type="EMBL" id="KJY60280.1"/>
    </source>
</evidence>
<dbReference type="Gene3D" id="2.70.98.10">
    <property type="match status" value="1"/>
</dbReference>
<sequence>MQTIESSILRAAVDEKDAKLVNFVSQHDQIDYFKDGDMQKKLGVTFLGDGQGENWAKLLPWTVVDKGDSRVSLALIDDGESYKKFPYHFEVILTYILEGNRIDIKYYLKNNSHKEMPFTVMFTLPIIEGWVKNRNVNEIELSNDEVKLKLASSSFDLDVKDQQVVALLDKATLEGDSDEEFTLTLTLS</sequence>
<dbReference type="AlphaFoldDB" id="A0A0F4LNU4"/>
<dbReference type="InterPro" id="IPR011013">
    <property type="entry name" value="Gal_mutarotase_sf_dom"/>
</dbReference>
<keyword evidence="2" id="KW-1185">Reference proteome</keyword>
<dbReference type="GO" id="GO:0005975">
    <property type="term" value="P:carbohydrate metabolic process"/>
    <property type="evidence" value="ECO:0007669"/>
    <property type="project" value="InterPro"/>
</dbReference>
<dbReference type="PATRIC" id="fig|303541.3.peg.1391"/>
<dbReference type="GO" id="GO:0030246">
    <property type="term" value="F:carbohydrate binding"/>
    <property type="evidence" value="ECO:0007669"/>
    <property type="project" value="InterPro"/>
</dbReference>
<dbReference type="GO" id="GO:0016853">
    <property type="term" value="F:isomerase activity"/>
    <property type="evidence" value="ECO:0007669"/>
    <property type="project" value="InterPro"/>
</dbReference>
<gene>
    <name evidence="1" type="ORF">JF72_12250</name>
</gene>
<name>A0A0F4LNU4_9LACO</name>
<dbReference type="HOGENOM" id="CLU_1439450_0_0_9"/>
<comment type="caution">
    <text evidence="1">The sequence shown here is derived from an EMBL/GenBank/DDBJ whole genome shotgun (WGS) entry which is preliminary data.</text>
</comment>
<protein>
    <recommendedName>
        <fullName evidence="3">Aldose epimerase</fullName>
    </recommendedName>
</protein>
<dbReference type="InterPro" id="IPR008183">
    <property type="entry name" value="Aldose_1/G6P_1-epimerase"/>
</dbReference>
<dbReference type="STRING" id="303541.JF72_12250"/>
<evidence type="ECO:0008006" key="3">
    <source>
        <dbReference type="Google" id="ProtNLM"/>
    </source>
</evidence>
<evidence type="ECO:0000313" key="2">
    <source>
        <dbReference type="Proteomes" id="UP000033682"/>
    </source>
</evidence>